<sequence>MNTAPAQRGAALIVALIMMLLMTLMVTGAFNLSGSNLKAVGNMQNRNEAIAAANVAIERVMSSAFASAPVAESLNVDLNNDNRTDYVVAMAAPACLRVTAAPSSTPSSASLPGLSSARWNTVWNLDARVDDAATGASVHVRSGVRVLLTDAQKNAVCP</sequence>
<evidence type="ECO:0000313" key="4">
    <source>
        <dbReference type="Proteomes" id="UP000242957"/>
    </source>
</evidence>
<dbReference type="Proteomes" id="UP000242957">
    <property type="component" value="Unassembled WGS sequence"/>
</dbReference>
<dbReference type="EMBL" id="FNIJ01000016">
    <property type="protein sequence ID" value="SDO80486.1"/>
    <property type="molecule type" value="Genomic_DNA"/>
</dbReference>
<dbReference type="AlphaFoldDB" id="A0A1H0MJQ0"/>
<keyword evidence="4" id="KW-1185">Reference proteome</keyword>
<evidence type="ECO:0000313" key="3">
    <source>
        <dbReference type="EMBL" id="SDO80486.1"/>
    </source>
</evidence>
<feature type="transmembrane region" description="Helical" evidence="1">
    <location>
        <begin position="12"/>
        <end position="33"/>
    </location>
</feature>
<proteinExistence type="predicted"/>
<keyword evidence="1" id="KW-1133">Transmembrane helix</keyword>
<reference evidence="4" key="1">
    <citation type="submission" date="2016-10" db="EMBL/GenBank/DDBJ databases">
        <authorList>
            <person name="Varghese N."/>
            <person name="Submissions S."/>
        </authorList>
    </citation>
    <scope>NUCLEOTIDE SEQUENCE [LARGE SCALE GENOMIC DNA]</scope>
    <source>
        <strain evidence="4">JCM 21621</strain>
    </source>
</reference>
<organism evidence="3 4">
    <name type="scientific">Pseudomonas jinjuensis</name>
    <dbReference type="NCBI Taxonomy" id="198616"/>
    <lineage>
        <taxon>Bacteria</taxon>
        <taxon>Pseudomonadati</taxon>
        <taxon>Pseudomonadota</taxon>
        <taxon>Gammaproteobacteria</taxon>
        <taxon>Pseudomonadales</taxon>
        <taxon>Pseudomonadaceae</taxon>
        <taxon>Pseudomonas</taxon>
    </lineage>
</organism>
<evidence type="ECO:0000256" key="1">
    <source>
        <dbReference type="SAM" id="Phobius"/>
    </source>
</evidence>
<feature type="domain" description="Type 4 fimbrial biogenesis protein PilX N-terminal" evidence="2">
    <location>
        <begin position="8"/>
        <end position="56"/>
    </location>
</feature>
<accession>A0A1H0MJQ0</accession>
<dbReference type="Pfam" id="PF14341">
    <property type="entry name" value="PilX_N"/>
    <property type="match status" value="1"/>
</dbReference>
<dbReference type="RefSeq" id="WP_084313592.1">
    <property type="nucleotide sequence ID" value="NZ_FNIJ01000016.1"/>
</dbReference>
<keyword evidence="1" id="KW-0472">Membrane</keyword>
<gene>
    <name evidence="3" type="ORF">SAMN05216193_11627</name>
</gene>
<name>A0A1H0MJQ0_9PSED</name>
<evidence type="ECO:0000259" key="2">
    <source>
        <dbReference type="Pfam" id="PF14341"/>
    </source>
</evidence>
<dbReference type="OrthoDB" id="5954810at2"/>
<keyword evidence="1" id="KW-0812">Transmembrane</keyword>
<dbReference type="STRING" id="198616.SAMN05216193_11627"/>
<protein>
    <submittedName>
        <fullName evidence="3">PilX N-terminal</fullName>
    </submittedName>
</protein>
<dbReference type="InterPro" id="IPR025746">
    <property type="entry name" value="PilX_N_dom"/>
</dbReference>